<dbReference type="GeneID" id="55564924"/>
<feature type="binding site" evidence="8">
    <location>
        <position position="61"/>
    </location>
    <ligand>
        <name>Ni(2+)</name>
        <dbReference type="ChEBI" id="CHEBI:49786"/>
    </ligand>
</feature>
<dbReference type="OMA" id="NDEPGPY"/>
<evidence type="ECO:0000256" key="4">
    <source>
        <dbReference type="ARBA" id="ARBA00011771"/>
    </source>
</evidence>
<evidence type="ECO:0000313" key="10">
    <source>
        <dbReference type="EMBL" id="NMW87349.1"/>
    </source>
</evidence>
<reference evidence="11 12" key="1">
    <citation type="submission" date="2018-06" db="EMBL/GenBank/DDBJ databases">
        <authorList>
            <consortium name="Pathogen Informatics"/>
            <person name="Doyle S."/>
        </authorList>
    </citation>
    <scope>NUCLEOTIDE SEQUENCE [LARGE SCALE GENOMIC DNA]</scope>
    <source>
        <strain evidence="11 12">NCTC11820</strain>
    </source>
</reference>
<evidence type="ECO:0000313" key="12">
    <source>
        <dbReference type="Proteomes" id="UP000250245"/>
    </source>
</evidence>
<dbReference type="GO" id="GO:0016151">
    <property type="term" value="F:nickel cation binding"/>
    <property type="evidence" value="ECO:0007669"/>
    <property type="project" value="InterPro"/>
</dbReference>
<evidence type="ECO:0000256" key="5">
    <source>
        <dbReference type="ARBA" id="ARBA00022596"/>
    </source>
</evidence>
<evidence type="ECO:0000256" key="2">
    <source>
        <dbReference type="ARBA" id="ARBA00004196"/>
    </source>
</evidence>
<feature type="binding site" evidence="8">
    <location>
        <position position="565"/>
    </location>
    <ligand>
        <name>Mg(2+)</name>
        <dbReference type="ChEBI" id="CHEBI:18420"/>
    </ligand>
</feature>
<evidence type="ECO:0000256" key="1">
    <source>
        <dbReference type="ARBA" id="ARBA00001967"/>
    </source>
</evidence>
<dbReference type="FunFam" id="1.10.645.10:FF:000002">
    <property type="entry name" value="Hydrogenase 2 large subunit"/>
    <property type="match status" value="1"/>
</dbReference>
<dbReference type="AlphaFoldDB" id="A0A2X2YNW6"/>
<evidence type="ECO:0000313" key="13">
    <source>
        <dbReference type="Proteomes" id="UP000553981"/>
    </source>
</evidence>
<dbReference type="SUPFAM" id="SSF56762">
    <property type="entry name" value="HydB/Nqo4-like"/>
    <property type="match status" value="1"/>
</dbReference>
<name>A0A2X2YNW6_9ACTO</name>
<evidence type="ECO:0000313" key="11">
    <source>
        <dbReference type="EMBL" id="SQB65734.1"/>
    </source>
</evidence>
<feature type="binding site" evidence="8">
    <location>
        <position position="559"/>
    </location>
    <ligand>
        <name>Ni(2+)</name>
        <dbReference type="ChEBI" id="CHEBI:49786"/>
    </ligand>
</feature>
<dbReference type="InterPro" id="IPR018194">
    <property type="entry name" value="Ni-dep_hyd_lsu_Ni_BS"/>
</dbReference>
<dbReference type="PROSITE" id="PS00507">
    <property type="entry name" value="NI_HGENASE_L_1"/>
    <property type="match status" value="1"/>
</dbReference>
<comment type="subunit">
    <text evidence="4">Heterodimer of a large and a small subunit.</text>
</comment>
<dbReference type="EMBL" id="JABCUI010000002">
    <property type="protein sequence ID" value="NMW87349.1"/>
    <property type="molecule type" value="Genomic_DNA"/>
</dbReference>
<evidence type="ECO:0000256" key="8">
    <source>
        <dbReference type="PIRSR" id="PIRSR601501-1"/>
    </source>
</evidence>
<dbReference type="Gene3D" id="1.10.645.10">
    <property type="entry name" value="Cytochrome-c3 Hydrogenase, chain B"/>
    <property type="match status" value="1"/>
</dbReference>
<keyword evidence="7 9" id="KW-0560">Oxidoreductase</keyword>
<dbReference type="Proteomes" id="UP000553981">
    <property type="component" value="Unassembled WGS sequence"/>
</dbReference>
<dbReference type="InterPro" id="IPR001501">
    <property type="entry name" value="Ni-dep_hyd_lsu"/>
</dbReference>
<dbReference type="GO" id="GO:0030313">
    <property type="term" value="C:cell envelope"/>
    <property type="evidence" value="ECO:0007669"/>
    <property type="project" value="UniProtKB-SubCell"/>
</dbReference>
<keyword evidence="8" id="KW-0408">Iron</keyword>
<keyword evidence="8" id="KW-0460">Magnesium</keyword>
<keyword evidence="6 8" id="KW-0479">Metal-binding</keyword>
<comment type="cofactor">
    <cofactor evidence="1 8">
        <name>Ni(2+)</name>
        <dbReference type="ChEBI" id="CHEBI:49786"/>
    </cofactor>
</comment>
<proteinExistence type="inferred from homology"/>
<comment type="similarity">
    <text evidence="3 9">Belongs to the [NiFe]/[NiFeSe] hydrogenase large subunit family.</text>
</comment>
<dbReference type="GO" id="GO:0033748">
    <property type="term" value="F:hydrogenase (acceptor) activity"/>
    <property type="evidence" value="ECO:0007669"/>
    <property type="project" value="UniProtKB-EC"/>
</dbReference>
<accession>A0A2X2YNW6</accession>
<feature type="binding site" evidence="8">
    <location>
        <position position="562"/>
    </location>
    <ligand>
        <name>Fe cation</name>
        <dbReference type="ChEBI" id="CHEBI:24875"/>
    </ligand>
</feature>
<protein>
    <submittedName>
        <fullName evidence="10">Nickel-dependent hydrogenase large subunit</fullName>
    </submittedName>
    <submittedName>
        <fullName evidence="11">Uptake hydrogenase large subunit</fullName>
        <ecNumber evidence="11">1.12.99.6</ecNumber>
    </submittedName>
</protein>
<dbReference type="Proteomes" id="UP000250245">
    <property type="component" value="Unassembled WGS sequence"/>
</dbReference>
<dbReference type="PANTHER" id="PTHR42958">
    <property type="entry name" value="HYDROGENASE-2 LARGE CHAIN"/>
    <property type="match status" value="1"/>
</dbReference>
<evidence type="ECO:0000256" key="3">
    <source>
        <dbReference type="ARBA" id="ARBA00009292"/>
    </source>
</evidence>
<comment type="cofactor">
    <cofactor evidence="8">
        <name>Fe cation</name>
        <dbReference type="ChEBI" id="CHEBI:24875"/>
    </cofactor>
</comment>
<dbReference type="RefSeq" id="WP_004007712.1">
    <property type="nucleotide sequence ID" value="NZ_CAMYEK010000021.1"/>
</dbReference>
<feature type="binding site" evidence="8">
    <location>
        <position position="42"/>
    </location>
    <ligand>
        <name>Mg(2+)</name>
        <dbReference type="ChEBI" id="CHEBI:18420"/>
    </ligand>
</feature>
<feature type="binding site" evidence="8">
    <location>
        <position position="64"/>
    </location>
    <ligand>
        <name>Fe cation</name>
        <dbReference type="ChEBI" id="CHEBI:24875"/>
    </ligand>
</feature>
<dbReference type="EMBL" id="UASJ01000001">
    <property type="protein sequence ID" value="SQB65734.1"/>
    <property type="molecule type" value="Genomic_DNA"/>
</dbReference>
<organism evidence="11 12">
    <name type="scientific">Mobiluncus curtisii</name>
    <dbReference type="NCBI Taxonomy" id="2051"/>
    <lineage>
        <taxon>Bacteria</taxon>
        <taxon>Bacillati</taxon>
        <taxon>Actinomycetota</taxon>
        <taxon>Actinomycetes</taxon>
        <taxon>Actinomycetales</taxon>
        <taxon>Actinomycetaceae</taxon>
        <taxon>Mobiluncus</taxon>
    </lineage>
</organism>
<dbReference type="GO" id="GO:0008901">
    <property type="term" value="F:ferredoxin hydrogenase activity"/>
    <property type="evidence" value="ECO:0007669"/>
    <property type="project" value="InterPro"/>
</dbReference>
<feature type="binding site" evidence="8">
    <location>
        <position position="64"/>
    </location>
    <ligand>
        <name>Ni(2+)</name>
        <dbReference type="ChEBI" id="CHEBI:49786"/>
    </ligand>
</feature>
<evidence type="ECO:0000256" key="6">
    <source>
        <dbReference type="ARBA" id="ARBA00022723"/>
    </source>
</evidence>
<comment type="subcellular location">
    <subcellularLocation>
        <location evidence="2">Cell envelope</location>
    </subcellularLocation>
</comment>
<evidence type="ECO:0000256" key="7">
    <source>
        <dbReference type="ARBA" id="ARBA00023002"/>
    </source>
</evidence>
<dbReference type="InterPro" id="IPR050867">
    <property type="entry name" value="NiFe/NiFeSe_hydrgnase_LSU"/>
</dbReference>
<sequence>MAEKVVIDPFTRIEGHLRIEMETEGKQIKKAWSVSTQFRGIETIVQNRDPRDVWAFVQRICGVCTSVHAIASISAVEDAIGSNPPENARLIRSLVLGSQEIQDHVIHFYHLHALDFVNVVNAAKADPQKTLEFAHSIGSKWRGNNLKRFTEVRDTVKQILESGQLSIFTGGYWDHPDYRLPPEADLMCVAHYLDALEFQRSMIRICTVFGGKNPHPNFLVGGMACSIDPNSSESINQVQMDQIKTWIDEIIEFVNDCYYPDVLAIAGVYKDYFDIGATHPNYLAVGLAGSIFSGDPNKSRISSAHTAIKPGVILGGDITKVHPFDPHKIEEYISSAWYEYSVGDDKPLTPDKGETTVKYTGPQPPFEWLGDNDKYTWSKAPRYDGKPMQVGPIARMILAYAQGYEPVKQILDQAMATLGITPAQLNSTMGRTFARAAEATVSAQLMLDDYNQLVDNIKGGQIDVFDASKWEPSSWPAECQGYGFVEVSRGNLSHWVSIKNSKVERYQAVVPTTWLAGGRDANGVTGPYEESLMGTGTHPLLNPKEPLEPMRTIHSYDPCMSCGVHILDPDGNLVGEAMTS</sequence>
<dbReference type="PANTHER" id="PTHR42958:SF2">
    <property type="entry name" value="UPTAKE HYDROGENASE LARGE SUBUNIT"/>
    <property type="match status" value="1"/>
</dbReference>
<evidence type="ECO:0000256" key="9">
    <source>
        <dbReference type="RuleBase" id="RU003896"/>
    </source>
</evidence>
<reference evidence="10 13" key="2">
    <citation type="submission" date="2020-04" db="EMBL/GenBank/DDBJ databases">
        <title>Antimicrobial susceptibility and clonality of vaginal-derived multi-drug resistant Mobiluncus isolates in China.</title>
        <authorList>
            <person name="Zhang X."/>
        </authorList>
    </citation>
    <scope>NUCLEOTIDE SEQUENCE [LARGE SCALE GENOMIC DNA]</scope>
    <source>
        <strain evidence="10 13">19</strain>
    </source>
</reference>
<dbReference type="EC" id="1.12.99.6" evidence="11"/>
<gene>
    <name evidence="11" type="primary">hoxL</name>
    <name evidence="10" type="ORF">HHJ67_06225</name>
    <name evidence="11" type="ORF">NCTC11820_01805</name>
</gene>
<dbReference type="Pfam" id="PF00374">
    <property type="entry name" value="NiFeSe_Hases"/>
    <property type="match status" value="1"/>
</dbReference>
<dbReference type="InterPro" id="IPR029014">
    <property type="entry name" value="NiFe-Hase_large"/>
</dbReference>
<keyword evidence="5 8" id="KW-0533">Nickel</keyword>
<dbReference type="PROSITE" id="PS00508">
    <property type="entry name" value="NI_HGENASE_L_2"/>
    <property type="match status" value="1"/>
</dbReference>